<dbReference type="EMBL" id="CAACVG010011840">
    <property type="protein sequence ID" value="VEN58994.1"/>
    <property type="molecule type" value="Genomic_DNA"/>
</dbReference>
<organism evidence="1 2">
    <name type="scientific">Callosobruchus maculatus</name>
    <name type="common">Southern cowpea weevil</name>
    <name type="synonym">Pulse bruchid</name>
    <dbReference type="NCBI Taxonomy" id="64391"/>
    <lineage>
        <taxon>Eukaryota</taxon>
        <taxon>Metazoa</taxon>
        <taxon>Ecdysozoa</taxon>
        <taxon>Arthropoda</taxon>
        <taxon>Hexapoda</taxon>
        <taxon>Insecta</taxon>
        <taxon>Pterygota</taxon>
        <taxon>Neoptera</taxon>
        <taxon>Endopterygota</taxon>
        <taxon>Coleoptera</taxon>
        <taxon>Polyphaga</taxon>
        <taxon>Cucujiformia</taxon>
        <taxon>Chrysomeloidea</taxon>
        <taxon>Chrysomelidae</taxon>
        <taxon>Bruchinae</taxon>
        <taxon>Bruchini</taxon>
        <taxon>Callosobruchus</taxon>
    </lineage>
</organism>
<protein>
    <submittedName>
        <fullName evidence="1">Uncharacterized protein</fullName>
    </submittedName>
</protein>
<feature type="non-terminal residue" evidence="1">
    <location>
        <position position="89"/>
    </location>
</feature>
<sequence>MQFWATDICAFAKITQFAVLRYNASPKRTLGKQLSYQSLESSMGLTLNPPLKTCAVELPNGICVSDLRSATPISDTDILKTPDIKFYIS</sequence>
<evidence type="ECO:0000313" key="1">
    <source>
        <dbReference type="EMBL" id="VEN58994.1"/>
    </source>
</evidence>
<reference evidence="1 2" key="1">
    <citation type="submission" date="2019-01" db="EMBL/GenBank/DDBJ databases">
        <authorList>
            <person name="Sayadi A."/>
        </authorList>
    </citation>
    <scope>NUCLEOTIDE SEQUENCE [LARGE SCALE GENOMIC DNA]</scope>
</reference>
<keyword evidence="2" id="KW-1185">Reference proteome</keyword>
<dbReference type="AlphaFoldDB" id="A0A653DFK4"/>
<proteinExistence type="predicted"/>
<name>A0A653DFK4_CALMS</name>
<dbReference type="Proteomes" id="UP000410492">
    <property type="component" value="Unassembled WGS sequence"/>
</dbReference>
<dbReference type="OrthoDB" id="2121828at2759"/>
<accession>A0A653DFK4</accession>
<gene>
    <name evidence="1" type="ORF">CALMAC_LOCUS17174</name>
</gene>
<evidence type="ECO:0000313" key="2">
    <source>
        <dbReference type="Proteomes" id="UP000410492"/>
    </source>
</evidence>